<organism evidence="7 8">
    <name type="scientific">Necator americanus</name>
    <name type="common">Human hookworm</name>
    <dbReference type="NCBI Taxonomy" id="51031"/>
    <lineage>
        <taxon>Eukaryota</taxon>
        <taxon>Metazoa</taxon>
        <taxon>Ecdysozoa</taxon>
        <taxon>Nematoda</taxon>
        <taxon>Chromadorea</taxon>
        <taxon>Rhabditida</taxon>
        <taxon>Rhabditina</taxon>
        <taxon>Rhabditomorpha</taxon>
        <taxon>Strongyloidea</taxon>
        <taxon>Ancylostomatidae</taxon>
        <taxon>Bunostominae</taxon>
        <taxon>Necator</taxon>
    </lineage>
</organism>
<dbReference type="OMA" id="KTMACIL"/>
<gene>
    <name evidence="7" type="ORF">NECAME_12397</name>
</gene>
<dbReference type="OrthoDB" id="408493at2759"/>
<sequence>MVANSASKDLKYVSLVVLIAQTTALVLILRYSRTQNNEGPRYLSSTAVVMAEIVKMVTCILVLFYNHGESL</sequence>
<dbReference type="STRING" id="51031.W2T0A6"/>
<evidence type="ECO:0000256" key="5">
    <source>
        <dbReference type="ARBA" id="ARBA00023136"/>
    </source>
</evidence>
<protein>
    <recommendedName>
        <fullName evidence="9">UDP-galactose transporter</fullName>
    </recommendedName>
</protein>
<comment type="subcellular location">
    <subcellularLocation>
        <location evidence="1">Membrane</location>
        <topology evidence="1">Multi-pass membrane protein</topology>
    </subcellularLocation>
</comment>
<evidence type="ECO:0000256" key="3">
    <source>
        <dbReference type="ARBA" id="ARBA00022692"/>
    </source>
</evidence>
<evidence type="ECO:0000313" key="8">
    <source>
        <dbReference type="Proteomes" id="UP000053676"/>
    </source>
</evidence>
<keyword evidence="2" id="KW-0813">Transport</keyword>
<evidence type="ECO:0008006" key="9">
    <source>
        <dbReference type="Google" id="ProtNLM"/>
    </source>
</evidence>
<evidence type="ECO:0000256" key="2">
    <source>
        <dbReference type="ARBA" id="ARBA00022597"/>
    </source>
</evidence>
<dbReference type="AlphaFoldDB" id="W2T0A6"/>
<reference evidence="8" key="1">
    <citation type="journal article" date="2014" name="Nat. Genet.">
        <title>Genome of the human hookworm Necator americanus.</title>
        <authorList>
            <person name="Tang Y.T."/>
            <person name="Gao X."/>
            <person name="Rosa B.A."/>
            <person name="Abubucker S."/>
            <person name="Hallsworth-Pepin K."/>
            <person name="Martin J."/>
            <person name="Tyagi R."/>
            <person name="Heizer E."/>
            <person name="Zhang X."/>
            <person name="Bhonagiri-Palsikar V."/>
            <person name="Minx P."/>
            <person name="Warren W.C."/>
            <person name="Wang Q."/>
            <person name="Zhan B."/>
            <person name="Hotez P.J."/>
            <person name="Sternberg P.W."/>
            <person name="Dougall A."/>
            <person name="Gaze S.T."/>
            <person name="Mulvenna J."/>
            <person name="Sotillo J."/>
            <person name="Ranganathan S."/>
            <person name="Rabelo E.M."/>
            <person name="Wilson R.K."/>
            <person name="Felgner P.L."/>
            <person name="Bethony J."/>
            <person name="Hawdon J.M."/>
            <person name="Gasser R.B."/>
            <person name="Loukas A."/>
            <person name="Mitreva M."/>
        </authorList>
    </citation>
    <scope>NUCLEOTIDE SEQUENCE [LARGE SCALE GENOMIC DNA]</scope>
</reference>
<dbReference type="GO" id="GO:0015165">
    <property type="term" value="F:pyrimidine nucleotide-sugar transmembrane transporter activity"/>
    <property type="evidence" value="ECO:0007669"/>
    <property type="project" value="InterPro"/>
</dbReference>
<dbReference type="Proteomes" id="UP000053676">
    <property type="component" value="Unassembled WGS sequence"/>
</dbReference>
<evidence type="ECO:0000313" key="7">
    <source>
        <dbReference type="EMBL" id="ETN75440.1"/>
    </source>
</evidence>
<dbReference type="EMBL" id="KI660298">
    <property type="protein sequence ID" value="ETN75440.1"/>
    <property type="molecule type" value="Genomic_DNA"/>
</dbReference>
<name>W2T0A6_NECAM</name>
<accession>W2T0A6</accession>
<evidence type="ECO:0000256" key="1">
    <source>
        <dbReference type="ARBA" id="ARBA00004141"/>
    </source>
</evidence>
<dbReference type="GO" id="GO:0000139">
    <property type="term" value="C:Golgi membrane"/>
    <property type="evidence" value="ECO:0007669"/>
    <property type="project" value="InterPro"/>
</dbReference>
<keyword evidence="5 6" id="KW-0472">Membrane</keyword>
<dbReference type="InterPro" id="IPR007271">
    <property type="entry name" value="Nuc_sug_transpt"/>
</dbReference>
<keyword evidence="4 6" id="KW-1133">Transmembrane helix</keyword>
<keyword evidence="3 6" id="KW-0812">Transmembrane</keyword>
<evidence type="ECO:0000256" key="4">
    <source>
        <dbReference type="ARBA" id="ARBA00022989"/>
    </source>
</evidence>
<evidence type="ECO:0000256" key="6">
    <source>
        <dbReference type="SAM" id="Phobius"/>
    </source>
</evidence>
<proteinExistence type="predicted"/>
<feature type="transmembrane region" description="Helical" evidence="6">
    <location>
        <begin position="12"/>
        <end position="31"/>
    </location>
</feature>
<keyword evidence="8" id="KW-1185">Reference proteome</keyword>
<feature type="transmembrane region" description="Helical" evidence="6">
    <location>
        <begin position="43"/>
        <end position="65"/>
    </location>
</feature>
<dbReference type="Pfam" id="PF04142">
    <property type="entry name" value="Nuc_sug_transp"/>
    <property type="match status" value="1"/>
</dbReference>
<dbReference type="KEGG" id="nai:NECAME_12397"/>
<keyword evidence="2" id="KW-0762">Sugar transport</keyword>